<protein>
    <submittedName>
        <fullName evidence="3">Uncharacterized protein</fullName>
    </submittedName>
</protein>
<comment type="caution">
    <text evidence="3">The sequence shown here is derived from an EMBL/GenBank/DDBJ whole genome shotgun (WGS) entry which is preliminary data.</text>
</comment>
<feature type="compositionally biased region" description="Acidic residues" evidence="2">
    <location>
        <begin position="358"/>
        <end position="367"/>
    </location>
</feature>
<evidence type="ECO:0000313" key="4">
    <source>
        <dbReference type="Proteomes" id="UP001189429"/>
    </source>
</evidence>
<feature type="region of interest" description="Disordered" evidence="2">
    <location>
        <begin position="328"/>
        <end position="367"/>
    </location>
</feature>
<keyword evidence="4" id="KW-1185">Reference proteome</keyword>
<evidence type="ECO:0000256" key="2">
    <source>
        <dbReference type="SAM" id="MobiDB-lite"/>
    </source>
</evidence>
<feature type="non-terminal residue" evidence="3">
    <location>
        <position position="1"/>
    </location>
</feature>
<name>A0ABN9W9H4_9DINO</name>
<keyword evidence="1" id="KW-0175">Coiled coil</keyword>
<gene>
    <name evidence="3" type="ORF">PCOR1329_LOCUS64264</name>
</gene>
<reference evidence="3" key="1">
    <citation type="submission" date="2023-10" db="EMBL/GenBank/DDBJ databases">
        <authorList>
            <person name="Chen Y."/>
            <person name="Shah S."/>
            <person name="Dougan E. K."/>
            <person name="Thang M."/>
            <person name="Chan C."/>
        </authorList>
    </citation>
    <scope>NUCLEOTIDE SEQUENCE [LARGE SCALE GENOMIC DNA]</scope>
</reference>
<sequence>AASPEEDAVVEALDRSSSLTPDARAMLVAMLPHSLAVLSNERDARQTMVVKMFEETIYGIKAGLSSTVEEASSKVAEAEAAKSKLAEQVVECESKLTERHEAVEAAKVTLAAKKETRSASEDQLKKADGDLQAFEAGTSDKQQLKARLEEVTDGELRKLREGSFADAKEAKTLAAALMKVTAKLDLEASLASALLPTCTKPLAERSSFDGMVLQQVAQELAAKVASLGEELGASAARLEEHRAAATAAKAASQAALEDLAACAAAFKDAQDSEVEAKKALAAASKASDNSDPAIEKAKKALTAAEAALRDFEGGAVLSFEALRDATAAMPDAPAPPAEAGAPAAEAPAAEAPAAEAVAEAEEAAPAP</sequence>
<feature type="compositionally biased region" description="Low complexity" evidence="2">
    <location>
        <begin position="328"/>
        <end position="357"/>
    </location>
</feature>
<proteinExistence type="predicted"/>
<dbReference type="EMBL" id="CAUYUJ010018182">
    <property type="protein sequence ID" value="CAK0881416.1"/>
    <property type="molecule type" value="Genomic_DNA"/>
</dbReference>
<dbReference type="Proteomes" id="UP001189429">
    <property type="component" value="Unassembled WGS sequence"/>
</dbReference>
<evidence type="ECO:0000313" key="3">
    <source>
        <dbReference type="EMBL" id="CAK0881416.1"/>
    </source>
</evidence>
<organism evidence="3 4">
    <name type="scientific">Prorocentrum cordatum</name>
    <dbReference type="NCBI Taxonomy" id="2364126"/>
    <lineage>
        <taxon>Eukaryota</taxon>
        <taxon>Sar</taxon>
        <taxon>Alveolata</taxon>
        <taxon>Dinophyceae</taxon>
        <taxon>Prorocentrales</taxon>
        <taxon>Prorocentraceae</taxon>
        <taxon>Prorocentrum</taxon>
    </lineage>
</organism>
<evidence type="ECO:0000256" key="1">
    <source>
        <dbReference type="SAM" id="Coils"/>
    </source>
</evidence>
<feature type="coiled-coil region" evidence="1">
    <location>
        <begin position="61"/>
        <end position="95"/>
    </location>
</feature>
<accession>A0ABN9W9H4</accession>